<sequence>MHAAVEITVDASNLICAVNTAWHRFARENGCEHLTDEAVVGRCLFDYIEGGATRIFVETMLHAVRHSQTPLVCAYRCDSPDLRRDMEMTLYPPVSGLLRMQHRLVRERPLITPVVFNRVPENRYACAEQVKRCSHCNALRVRWSWHDVEQLEELGLRSGENPLDVYYGVCDRCHDELASKIEMLGQLCVG</sequence>
<dbReference type="Proteomes" id="UP000002586">
    <property type="component" value="Chromosome"/>
</dbReference>
<reference evidence="2" key="1">
    <citation type="journal article" date="2009" name="Appl. Environ. Microbiol.">
        <title>Complete genome sequence of the chemolithoautotrophic marine magnetotactic coccus strain MC-1.</title>
        <authorList>
            <person name="Schubbe S."/>
            <person name="Williams T.J."/>
            <person name="Xie G."/>
            <person name="Kiss H.E."/>
            <person name="Brettin T.S."/>
            <person name="Martinez D."/>
            <person name="Ross C.A."/>
            <person name="Schuler D."/>
            <person name="Cox B.L."/>
            <person name="Nealson K.H."/>
            <person name="Bazylinski D.A."/>
        </authorList>
    </citation>
    <scope>NUCLEOTIDE SEQUENCE [LARGE SCALE GENOMIC DNA]</scope>
    <source>
        <strain evidence="2">ATCC BAA-1437 / JCM 17883 / MC-1</strain>
    </source>
</reference>
<reference evidence="1 2" key="2">
    <citation type="journal article" date="2012" name="Int. J. Syst. Evol. Microbiol.">
        <title>Magnetococcus marinus gen. nov., sp. nov., a marine, magnetotactic bacterium that represents a novel lineage (Magnetococcaceae fam. nov.; Magnetococcales ord. nov.) at the base of the Alphaproteobacteria.</title>
        <authorList>
            <person name="Bazylinski D.A."/>
            <person name="Williams T.J."/>
            <person name="Lefevre C.T."/>
            <person name="Berg R.J."/>
            <person name="Zhang C.L."/>
            <person name="Bowser S.S."/>
            <person name="Dean A.J."/>
            <person name="Beveridge T.J."/>
        </authorList>
    </citation>
    <scope>NUCLEOTIDE SEQUENCE [LARGE SCALE GENOMIC DNA]</scope>
    <source>
        <strain evidence="2">ATCC BAA-1437 / JCM 17883 / MC-1</strain>
    </source>
</reference>
<organism evidence="1 2">
    <name type="scientific">Magnetococcus marinus (strain ATCC BAA-1437 / JCM 17883 / MC-1)</name>
    <dbReference type="NCBI Taxonomy" id="156889"/>
    <lineage>
        <taxon>Bacteria</taxon>
        <taxon>Pseudomonadati</taxon>
        <taxon>Pseudomonadota</taxon>
        <taxon>Magnetococcia</taxon>
        <taxon>Magnetococcales</taxon>
        <taxon>Magnetococcaceae</taxon>
        <taxon>Magnetococcus</taxon>
    </lineage>
</organism>
<evidence type="ECO:0000313" key="1">
    <source>
        <dbReference type="EMBL" id="ABK44111.1"/>
    </source>
</evidence>
<dbReference type="HOGENOM" id="CLU_118946_0_0_5"/>
<keyword evidence="2" id="KW-1185">Reference proteome</keyword>
<evidence type="ECO:0000313" key="2">
    <source>
        <dbReference type="Proteomes" id="UP000002586"/>
    </source>
</evidence>
<protein>
    <submittedName>
        <fullName evidence="1">Uncharacterized protein</fullName>
    </submittedName>
</protein>
<dbReference type="KEGG" id="mgm:Mmc1_1602"/>
<dbReference type="eggNOG" id="ENOG503357W">
    <property type="taxonomic scope" value="Bacteria"/>
</dbReference>
<gene>
    <name evidence="1" type="ordered locus">Mmc1_1602</name>
</gene>
<name>A0L818_MAGMM</name>
<dbReference type="EMBL" id="CP000471">
    <property type="protein sequence ID" value="ABK44111.1"/>
    <property type="molecule type" value="Genomic_DNA"/>
</dbReference>
<dbReference type="AlphaFoldDB" id="A0L818"/>
<proteinExistence type="predicted"/>
<dbReference type="OrthoDB" id="7345950at2"/>
<accession>A0L818</accession>
<dbReference type="RefSeq" id="WP_011713259.1">
    <property type="nucleotide sequence ID" value="NC_008576.1"/>
</dbReference>